<keyword evidence="1" id="KW-0812">Transmembrane</keyword>
<dbReference type="InterPro" id="IPR001054">
    <property type="entry name" value="A/G_cyclase"/>
</dbReference>
<dbReference type="SMART" id="SM00044">
    <property type="entry name" value="CYCc"/>
    <property type="match status" value="1"/>
</dbReference>
<dbReference type="SUPFAM" id="SSF55073">
    <property type="entry name" value="Nucleotide cyclase"/>
    <property type="match status" value="1"/>
</dbReference>
<dbReference type="EMBL" id="JAPFFF010000018">
    <property type="protein sequence ID" value="KAK8860256.1"/>
    <property type="molecule type" value="Genomic_DNA"/>
</dbReference>
<organism evidence="3 4">
    <name type="scientific">Tritrichomonas musculus</name>
    <dbReference type="NCBI Taxonomy" id="1915356"/>
    <lineage>
        <taxon>Eukaryota</taxon>
        <taxon>Metamonada</taxon>
        <taxon>Parabasalia</taxon>
        <taxon>Tritrichomonadida</taxon>
        <taxon>Tritrichomonadidae</taxon>
        <taxon>Tritrichomonas</taxon>
    </lineage>
</organism>
<dbReference type="PROSITE" id="PS50125">
    <property type="entry name" value="GUANYLATE_CYCLASE_2"/>
    <property type="match status" value="1"/>
</dbReference>
<feature type="transmembrane region" description="Helical" evidence="1">
    <location>
        <begin position="48"/>
        <end position="74"/>
    </location>
</feature>
<dbReference type="Proteomes" id="UP001470230">
    <property type="component" value="Unassembled WGS sequence"/>
</dbReference>
<proteinExistence type="predicted"/>
<name>A0ABR2IBE3_9EUKA</name>
<gene>
    <name evidence="3" type="ORF">M9Y10_011921</name>
</gene>
<sequence length="1546" mass="175657">MPVQDEPNIVSGKLRYQGTLDVSFYTVYQNDNMLYKAKVNSRPGLPKAVYIIINIFFIIQLVGPCFFVDSTILWDRSSVFTKFMRSIGCIWQLWSGKSRIIGGIVFAVLDFFFELISGVWSGVISKKQVMHKGENSFSLLSGKYLRPLITVLSFSAFAESINSVHTETIAIIYLVFFCLVVLMGPLDLYLISARILVENNPNHEWNQIYPFLSFVVTSALVMLSASVGFVNKTIQAVLMILCAIIYGLFAFYIFIFSPTIKSTFSCITSSLSLSGCITSIISAVFLFTNGVNSAVLIVLYIILFVVCYLCFSFLHKRKVNKYLMIFSQCESNPEEAEEILSRNFKSPRKFISAVRAVFQYWPPYLLSWKPFSIFCQAYPKNSDIILLWIRICALFPQESELFRYLMTQYANLKKDGYSRTSFLSQMLIIQSSRSLESTPSIMKDIASIVKRIEVAHALQFRFWERILQKSVEVFWSNIKSLSRLLDKIDKDIQQMINSYPNNKDIVTLYCSFLQNVKFDFVRYQEWSEKLRQLKEGIPLQPDISVQSARYFLPEIQQYCSDSQVKTNEESSIDIIDTKSSEIDLQHLQVKVSLQELVQRSRIGSITLGIIILILGTVLTILAFVWYSTKFKNRYIDDTLQKSEFMRSINNGLFNFGYLANYVALHPLIVSRALNICTSATDTSQNCRNLMTRIAPTLYPAGKIVPWTYERSYPQNIISVLREKLVAIQFTLGNLTHSKGAKRMYNELFIEPFEHGLTLIQDLLKCSVDATSIIKVRTYEEYQKTDIIINFDLSVNKVANKILEYPQMMLQMSIDEVGDVRLGLDTYFLLTLFAVLVLIALPFNLTYYLLRIESNLVTLAFTTLPNTSVREILHNLNSKNSNNNDNKSGQGSSSQNAFLVNSENDQNDTILMYFIFFISLAMVIACCLYLYYLSFDYADDVNNELGKVSSFQLPGIYSLFVLYRLIRASTFSLIPKVGYPANEIKSYYTKDQHLNISRSTITRLQNGIDFGLWGSQGTVGSYYNTKLEIDYFHDILPTFSSNVNRNVSSVFEELASLDMIEQFDILTKDLHFLHLSAVSDPNLDYLENKFFLPLIYYVNTFAGPIRFPPFFNLVMNNIISGFTELNANISGLIVGVAIVQCLSLLLIIYFLNSKSLMVKRALHMLLFFNPQVILQNQNVMLLLTKRSMRNFEDESSYLDAEKVIENTDEAAVLMDKKLIVTDANNSFLNCVEDTKDQILGKPITEVLRTAPDHKSIEVLMIKLNDVFKGTASPTFKDKITIIIPNGKEKDIVVNVICLTSNGTATETNFHEICAMAFIIDDQTEQRRIEQKIYSEKQKITDMLNKVLPMSVLEELQKGSESISLSVQSASVGCIEVCSTKAFDPNDFNAPFKFLSTVFVQLDEMLKDFPQLTKIRTNSYTYEYAGGLFGSVNKPDKHAEEATRFALKVISSARQIGAKVGFEVEFKIGLSTGGPLVAGVIGLTKPNFHLIGPTVDLAQRMKSSGVFNQVQVTRAVYELIYAYNFHVTERGDIDTGGGKILRTYVINP</sequence>
<evidence type="ECO:0000313" key="4">
    <source>
        <dbReference type="Proteomes" id="UP001470230"/>
    </source>
</evidence>
<dbReference type="Gene3D" id="3.30.70.1230">
    <property type="entry name" value="Nucleotide cyclase"/>
    <property type="match status" value="1"/>
</dbReference>
<feature type="transmembrane region" description="Helical" evidence="1">
    <location>
        <begin position="208"/>
        <end position="230"/>
    </location>
</feature>
<feature type="transmembrane region" description="Helical" evidence="1">
    <location>
        <begin position="236"/>
        <end position="255"/>
    </location>
</feature>
<keyword evidence="4" id="KW-1185">Reference proteome</keyword>
<dbReference type="InterPro" id="IPR029787">
    <property type="entry name" value="Nucleotide_cyclase"/>
</dbReference>
<accession>A0ABR2IBE3</accession>
<dbReference type="Pfam" id="PF00211">
    <property type="entry name" value="Guanylate_cyc"/>
    <property type="match status" value="1"/>
</dbReference>
<evidence type="ECO:0000256" key="1">
    <source>
        <dbReference type="SAM" id="Phobius"/>
    </source>
</evidence>
<feature type="transmembrane region" description="Helical" evidence="1">
    <location>
        <begin position="1126"/>
        <end position="1150"/>
    </location>
</feature>
<evidence type="ECO:0000259" key="2">
    <source>
        <dbReference type="PROSITE" id="PS50125"/>
    </source>
</evidence>
<keyword evidence="1" id="KW-1133">Transmembrane helix</keyword>
<dbReference type="CDD" id="cd07302">
    <property type="entry name" value="CHD"/>
    <property type="match status" value="1"/>
</dbReference>
<feature type="transmembrane region" description="Helical" evidence="1">
    <location>
        <begin position="909"/>
        <end position="932"/>
    </location>
</feature>
<protein>
    <recommendedName>
        <fullName evidence="2">Guanylate cyclase domain-containing protein</fullName>
    </recommendedName>
</protein>
<evidence type="ECO:0000313" key="3">
    <source>
        <dbReference type="EMBL" id="KAK8860256.1"/>
    </source>
</evidence>
<feature type="domain" description="Guanylate cyclase" evidence="2">
    <location>
        <begin position="1370"/>
        <end position="1500"/>
    </location>
</feature>
<feature type="transmembrane region" description="Helical" evidence="1">
    <location>
        <begin position="170"/>
        <end position="196"/>
    </location>
</feature>
<feature type="transmembrane region" description="Helical" evidence="1">
    <location>
        <begin position="944"/>
        <end position="965"/>
    </location>
</feature>
<dbReference type="PANTHER" id="PTHR45655">
    <property type="entry name" value="GUANYLATE CYCLASE SOLUBLE SUBUNIT BETA-2"/>
    <property type="match status" value="1"/>
</dbReference>
<dbReference type="PANTHER" id="PTHR45655:SF13">
    <property type="entry name" value="SOLUBLE GUANYLATE CYCLASE GCY-32-RELATED"/>
    <property type="match status" value="1"/>
</dbReference>
<feature type="transmembrane region" description="Helical" evidence="1">
    <location>
        <begin position="602"/>
        <end position="626"/>
    </location>
</feature>
<feature type="transmembrane region" description="Helical" evidence="1">
    <location>
        <begin position="826"/>
        <end position="849"/>
    </location>
</feature>
<feature type="transmembrane region" description="Helical" evidence="1">
    <location>
        <begin position="294"/>
        <end position="314"/>
    </location>
</feature>
<feature type="transmembrane region" description="Helical" evidence="1">
    <location>
        <begin position="100"/>
        <end position="123"/>
    </location>
</feature>
<dbReference type="Gene3D" id="3.30.450.20">
    <property type="entry name" value="PAS domain"/>
    <property type="match status" value="1"/>
</dbReference>
<comment type="caution">
    <text evidence="3">The sequence shown here is derived from an EMBL/GenBank/DDBJ whole genome shotgun (WGS) entry which is preliminary data.</text>
</comment>
<keyword evidence="1" id="KW-0472">Membrane</keyword>
<feature type="transmembrane region" description="Helical" evidence="1">
    <location>
        <begin position="267"/>
        <end position="288"/>
    </location>
</feature>
<reference evidence="3 4" key="1">
    <citation type="submission" date="2024-04" db="EMBL/GenBank/DDBJ databases">
        <title>Tritrichomonas musculus Genome.</title>
        <authorList>
            <person name="Alves-Ferreira E."/>
            <person name="Grigg M."/>
            <person name="Lorenzi H."/>
            <person name="Galac M."/>
        </authorList>
    </citation>
    <scope>NUCLEOTIDE SEQUENCE [LARGE SCALE GENOMIC DNA]</scope>
    <source>
        <strain evidence="3 4">EAF2021</strain>
    </source>
</reference>